<evidence type="ECO:0000313" key="1">
    <source>
        <dbReference type="EMBL" id="EEY64895.1"/>
    </source>
</evidence>
<organism evidence="1 2">
    <name type="scientific">Phytophthora infestans (strain T30-4)</name>
    <name type="common">Potato late blight agent</name>
    <dbReference type="NCBI Taxonomy" id="403677"/>
    <lineage>
        <taxon>Eukaryota</taxon>
        <taxon>Sar</taxon>
        <taxon>Stramenopiles</taxon>
        <taxon>Oomycota</taxon>
        <taxon>Peronosporomycetes</taxon>
        <taxon>Peronosporales</taxon>
        <taxon>Peronosporaceae</taxon>
        <taxon>Phytophthora</taxon>
    </lineage>
</organism>
<reference evidence="2" key="1">
    <citation type="journal article" date="2009" name="Nature">
        <title>Genome sequence and analysis of the Irish potato famine pathogen Phytophthora infestans.</title>
        <authorList>
            <consortium name="The Broad Institute Genome Sequencing Platform"/>
            <person name="Haas B.J."/>
            <person name="Kamoun S."/>
            <person name="Zody M.C."/>
            <person name="Jiang R.H."/>
            <person name="Handsaker R.E."/>
            <person name="Cano L.M."/>
            <person name="Grabherr M."/>
            <person name="Kodira C.D."/>
            <person name="Raffaele S."/>
            <person name="Torto-Alalibo T."/>
            <person name="Bozkurt T.O."/>
            <person name="Ah-Fong A.M."/>
            <person name="Alvarado L."/>
            <person name="Anderson V.L."/>
            <person name="Armstrong M.R."/>
            <person name="Avrova A."/>
            <person name="Baxter L."/>
            <person name="Beynon J."/>
            <person name="Boevink P.C."/>
            <person name="Bollmann S.R."/>
            <person name="Bos J.I."/>
            <person name="Bulone V."/>
            <person name="Cai G."/>
            <person name="Cakir C."/>
            <person name="Carrington J.C."/>
            <person name="Chawner M."/>
            <person name="Conti L."/>
            <person name="Costanzo S."/>
            <person name="Ewan R."/>
            <person name="Fahlgren N."/>
            <person name="Fischbach M.A."/>
            <person name="Fugelstad J."/>
            <person name="Gilroy E.M."/>
            <person name="Gnerre S."/>
            <person name="Green P.J."/>
            <person name="Grenville-Briggs L.J."/>
            <person name="Griffith J."/>
            <person name="Grunwald N.J."/>
            <person name="Horn K."/>
            <person name="Horner N.R."/>
            <person name="Hu C.H."/>
            <person name="Huitema E."/>
            <person name="Jeong D.H."/>
            <person name="Jones A.M."/>
            <person name="Jones J.D."/>
            <person name="Jones R.W."/>
            <person name="Karlsson E.K."/>
            <person name="Kunjeti S.G."/>
            <person name="Lamour K."/>
            <person name="Liu Z."/>
            <person name="Ma L."/>
            <person name="Maclean D."/>
            <person name="Chibucos M.C."/>
            <person name="McDonald H."/>
            <person name="McWalters J."/>
            <person name="Meijer H.J."/>
            <person name="Morgan W."/>
            <person name="Morris P.F."/>
            <person name="Munro C.A."/>
            <person name="O'Neill K."/>
            <person name="Ospina-Giraldo M."/>
            <person name="Pinzon A."/>
            <person name="Pritchard L."/>
            <person name="Ramsahoye B."/>
            <person name="Ren Q."/>
            <person name="Restrepo S."/>
            <person name="Roy S."/>
            <person name="Sadanandom A."/>
            <person name="Savidor A."/>
            <person name="Schornack S."/>
            <person name="Schwartz D.C."/>
            <person name="Schumann U.D."/>
            <person name="Schwessinger B."/>
            <person name="Seyer L."/>
            <person name="Sharpe T."/>
            <person name="Silvar C."/>
            <person name="Song J."/>
            <person name="Studholme D.J."/>
            <person name="Sykes S."/>
            <person name="Thines M."/>
            <person name="van de Vondervoort P.J."/>
            <person name="Phuntumart V."/>
            <person name="Wawra S."/>
            <person name="Weide R."/>
            <person name="Win J."/>
            <person name="Young C."/>
            <person name="Zhou S."/>
            <person name="Fry W."/>
            <person name="Meyers B.C."/>
            <person name="van West P."/>
            <person name="Ristaino J."/>
            <person name="Govers F."/>
            <person name="Birch P.R."/>
            <person name="Whisson S.C."/>
            <person name="Judelson H.S."/>
            <person name="Nusbaum C."/>
        </authorList>
    </citation>
    <scope>NUCLEOTIDE SEQUENCE [LARGE SCALE GENOMIC DNA]</scope>
    <source>
        <strain evidence="2">T30-4</strain>
    </source>
</reference>
<dbReference type="EMBL" id="DS028160">
    <property type="protein sequence ID" value="EEY64895.1"/>
    <property type="molecule type" value="Genomic_DNA"/>
</dbReference>
<dbReference type="VEuPathDB" id="FungiDB:PITG_16215"/>
<dbReference type="GeneID" id="9465389"/>
<dbReference type="Proteomes" id="UP000006643">
    <property type="component" value="Unassembled WGS sequence"/>
</dbReference>
<evidence type="ECO:0000313" key="2">
    <source>
        <dbReference type="Proteomes" id="UP000006643"/>
    </source>
</evidence>
<sequence>MAVQYGQQMIFQHVVEKLETTLRERCNANIHGVSSRDLPNEHPADVSAAAETIKLDGIVLKDHVVLVVDPLCMSFHNNATPMKIREVQREQYRIDSIFTGHLYYSFECGVVSHRLFGPRSLGSCYC</sequence>
<gene>
    <name evidence="1" type="ORF">PITG_16215</name>
</gene>
<dbReference type="KEGG" id="pif:PITG_16215"/>
<name>D0NTE4_PHYIT</name>
<dbReference type="HOGENOM" id="CLU_1985940_0_0_1"/>
<accession>D0NTE4</accession>
<proteinExistence type="predicted"/>
<dbReference type="AlphaFoldDB" id="D0NTE4"/>
<dbReference type="RefSeq" id="XP_002897625.1">
    <property type="nucleotide sequence ID" value="XM_002897579.1"/>
</dbReference>
<keyword evidence="2" id="KW-1185">Reference proteome</keyword>
<dbReference type="InParanoid" id="D0NTE4"/>
<protein>
    <submittedName>
        <fullName evidence="1">Uncharacterized protein</fullName>
    </submittedName>
</protein>